<sequence>MFVGIVCNLLDNSGVTTFSDHFTVMIYIHIFGRHIINFFFTVGF</sequence>
<evidence type="ECO:0000313" key="1">
    <source>
        <dbReference type="EMBL" id="JAI04844.1"/>
    </source>
</evidence>
<organism evidence="1">
    <name type="scientific">Anguilla anguilla</name>
    <name type="common">European freshwater eel</name>
    <name type="synonym">Muraena anguilla</name>
    <dbReference type="NCBI Taxonomy" id="7936"/>
    <lineage>
        <taxon>Eukaryota</taxon>
        <taxon>Metazoa</taxon>
        <taxon>Chordata</taxon>
        <taxon>Craniata</taxon>
        <taxon>Vertebrata</taxon>
        <taxon>Euteleostomi</taxon>
        <taxon>Actinopterygii</taxon>
        <taxon>Neopterygii</taxon>
        <taxon>Teleostei</taxon>
        <taxon>Anguilliformes</taxon>
        <taxon>Anguillidae</taxon>
        <taxon>Anguilla</taxon>
    </lineage>
</organism>
<accession>A0A0E9XT51</accession>
<dbReference type="AlphaFoldDB" id="A0A0E9XT51"/>
<name>A0A0E9XT51_ANGAN</name>
<reference evidence="1" key="1">
    <citation type="submission" date="2014-11" db="EMBL/GenBank/DDBJ databases">
        <authorList>
            <person name="Amaro Gonzalez C."/>
        </authorList>
    </citation>
    <scope>NUCLEOTIDE SEQUENCE</scope>
</reference>
<dbReference type="EMBL" id="GBXM01003734">
    <property type="protein sequence ID" value="JAI04844.1"/>
    <property type="molecule type" value="Transcribed_RNA"/>
</dbReference>
<reference evidence="1" key="2">
    <citation type="journal article" date="2015" name="Fish Shellfish Immunol.">
        <title>Early steps in the European eel (Anguilla anguilla)-Vibrio vulnificus interaction in the gills: Role of the RtxA13 toxin.</title>
        <authorList>
            <person name="Callol A."/>
            <person name="Pajuelo D."/>
            <person name="Ebbesson L."/>
            <person name="Teles M."/>
            <person name="MacKenzie S."/>
            <person name="Amaro C."/>
        </authorList>
    </citation>
    <scope>NUCLEOTIDE SEQUENCE</scope>
</reference>
<proteinExistence type="predicted"/>
<protein>
    <submittedName>
        <fullName evidence="1">Uncharacterized protein</fullName>
    </submittedName>
</protein>